<keyword evidence="3" id="KW-0813">Transport</keyword>
<evidence type="ECO:0000259" key="7">
    <source>
        <dbReference type="PROSITE" id="PS50893"/>
    </source>
</evidence>
<keyword evidence="4" id="KW-0547">Nucleotide-binding</keyword>
<feature type="region of interest" description="Disordered" evidence="6">
    <location>
        <begin position="1"/>
        <end position="25"/>
    </location>
</feature>
<evidence type="ECO:0000256" key="2">
    <source>
        <dbReference type="ARBA" id="ARBA00005417"/>
    </source>
</evidence>
<protein>
    <submittedName>
        <fullName evidence="8">ATP-binding cassette domain-containing protein</fullName>
    </submittedName>
</protein>
<proteinExistence type="inferred from homology"/>
<dbReference type="CDD" id="cd03257">
    <property type="entry name" value="ABC_NikE_OppD_transporters"/>
    <property type="match status" value="1"/>
</dbReference>
<keyword evidence="5 8" id="KW-0067">ATP-binding</keyword>
<dbReference type="InterPro" id="IPR017871">
    <property type="entry name" value="ABC_transporter-like_CS"/>
</dbReference>
<dbReference type="PROSITE" id="PS50893">
    <property type="entry name" value="ABC_TRANSPORTER_2"/>
    <property type="match status" value="1"/>
</dbReference>
<dbReference type="PANTHER" id="PTHR43776:SF7">
    <property type="entry name" value="D,D-DIPEPTIDE TRANSPORT ATP-BINDING PROTEIN DDPF-RELATED"/>
    <property type="match status" value="1"/>
</dbReference>
<evidence type="ECO:0000313" key="8">
    <source>
        <dbReference type="EMBL" id="MBO1073830.1"/>
    </source>
</evidence>
<dbReference type="Proteomes" id="UP001518990">
    <property type="component" value="Unassembled WGS sequence"/>
</dbReference>
<dbReference type="InterPro" id="IPR013563">
    <property type="entry name" value="Oligopep_ABC_C"/>
</dbReference>
<dbReference type="InterPro" id="IPR003593">
    <property type="entry name" value="AAA+_ATPase"/>
</dbReference>
<dbReference type="SUPFAM" id="SSF52540">
    <property type="entry name" value="P-loop containing nucleoside triphosphate hydrolases"/>
    <property type="match status" value="1"/>
</dbReference>
<evidence type="ECO:0000256" key="5">
    <source>
        <dbReference type="ARBA" id="ARBA00022840"/>
    </source>
</evidence>
<dbReference type="GO" id="GO:0005524">
    <property type="term" value="F:ATP binding"/>
    <property type="evidence" value="ECO:0007669"/>
    <property type="project" value="UniProtKB-KW"/>
</dbReference>
<dbReference type="InterPro" id="IPR027417">
    <property type="entry name" value="P-loop_NTPase"/>
</dbReference>
<feature type="domain" description="ABC transporter" evidence="7">
    <location>
        <begin position="34"/>
        <end position="274"/>
    </location>
</feature>
<dbReference type="Pfam" id="PF08352">
    <property type="entry name" value="oligo_HPY"/>
    <property type="match status" value="1"/>
</dbReference>
<sequence>MHPGAAAPGAPAGWRQGRLHPAPGGCPVTEAPLIEARGLHKTFPGGVHAVDGVDLQLRAGETLGLVGESGCGKSTMARLLLRLIEPDEGELRFRGEDLRAAGVARLRQLRRDMGIIFQDPFGSLNPRMTVSQLLAEPLVVHGIGNRAARAARVAELLTLVGLLPEHAARYPHEFSGGQRQRIAIARALASGPALLVCDEPTSALDVSIQAQVLNLLGALQRQLGLGVLFVSHNLAAVRHLAPRVAVMYLGRVVEQAPREAIFSHPQHPYTQALLSAVVDPGMPARRRIVLRGDVPSPADPPSGCGFRTRCLRAQPRCAEEKPPLAEQGPWHHAACHFPGPITAVELERAGAMQPGPGAGA</sequence>
<name>A0ABS3K8R1_9PROT</name>
<dbReference type="SMART" id="SM00382">
    <property type="entry name" value="AAA"/>
    <property type="match status" value="1"/>
</dbReference>
<dbReference type="PROSITE" id="PS00211">
    <property type="entry name" value="ABC_TRANSPORTER_1"/>
    <property type="match status" value="1"/>
</dbReference>
<feature type="compositionally biased region" description="Low complexity" evidence="6">
    <location>
        <begin position="1"/>
        <end position="13"/>
    </location>
</feature>
<keyword evidence="9" id="KW-1185">Reference proteome</keyword>
<evidence type="ECO:0000256" key="6">
    <source>
        <dbReference type="SAM" id="MobiDB-lite"/>
    </source>
</evidence>
<dbReference type="NCBIfam" id="TIGR01727">
    <property type="entry name" value="oligo_HPY"/>
    <property type="match status" value="1"/>
</dbReference>
<organism evidence="8 9">
    <name type="scientific">Roseomonas marmotae</name>
    <dbReference type="NCBI Taxonomy" id="2768161"/>
    <lineage>
        <taxon>Bacteria</taxon>
        <taxon>Pseudomonadati</taxon>
        <taxon>Pseudomonadota</taxon>
        <taxon>Alphaproteobacteria</taxon>
        <taxon>Acetobacterales</taxon>
        <taxon>Roseomonadaceae</taxon>
        <taxon>Roseomonas</taxon>
    </lineage>
</organism>
<dbReference type="PANTHER" id="PTHR43776">
    <property type="entry name" value="TRANSPORT ATP-BINDING PROTEIN"/>
    <property type="match status" value="1"/>
</dbReference>
<comment type="caution">
    <text evidence="8">The sequence shown here is derived from an EMBL/GenBank/DDBJ whole genome shotgun (WGS) entry which is preliminary data.</text>
</comment>
<comment type="subcellular location">
    <subcellularLocation>
        <location evidence="1">Cell inner membrane</location>
        <topology evidence="1">Peripheral membrane protein</topology>
    </subcellularLocation>
</comment>
<accession>A0ABS3K8R1</accession>
<reference evidence="8 9" key="1">
    <citation type="submission" date="2020-09" db="EMBL/GenBank/DDBJ databases">
        <title>Roseomonas.</title>
        <authorList>
            <person name="Zhu W."/>
        </authorList>
    </citation>
    <scope>NUCLEOTIDE SEQUENCE [LARGE SCALE GENOMIC DNA]</scope>
    <source>
        <strain evidence="8 9">1311</strain>
    </source>
</reference>
<evidence type="ECO:0000256" key="3">
    <source>
        <dbReference type="ARBA" id="ARBA00022448"/>
    </source>
</evidence>
<evidence type="ECO:0000256" key="4">
    <source>
        <dbReference type="ARBA" id="ARBA00022741"/>
    </source>
</evidence>
<dbReference type="Pfam" id="PF00005">
    <property type="entry name" value="ABC_tran"/>
    <property type="match status" value="1"/>
</dbReference>
<comment type="similarity">
    <text evidence="2">Belongs to the ABC transporter superfamily.</text>
</comment>
<dbReference type="Gene3D" id="3.40.50.300">
    <property type="entry name" value="P-loop containing nucleotide triphosphate hydrolases"/>
    <property type="match status" value="1"/>
</dbReference>
<dbReference type="InterPro" id="IPR003439">
    <property type="entry name" value="ABC_transporter-like_ATP-bd"/>
</dbReference>
<evidence type="ECO:0000313" key="9">
    <source>
        <dbReference type="Proteomes" id="UP001518990"/>
    </source>
</evidence>
<dbReference type="EMBL" id="JACTNF010000003">
    <property type="protein sequence ID" value="MBO1073830.1"/>
    <property type="molecule type" value="Genomic_DNA"/>
</dbReference>
<evidence type="ECO:0000256" key="1">
    <source>
        <dbReference type="ARBA" id="ARBA00004417"/>
    </source>
</evidence>
<dbReference type="InterPro" id="IPR050319">
    <property type="entry name" value="ABC_transp_ATP-bind"/>
</dbReference>
<gene>
    <name evidence="8" type="ORF">IAI60_04350</name>
</gene>